<dbReference type="Ensembl" id="ENSCINT00000027462.2">
    <property type="protein sequence ID" value="ENSCINP00000027216.2"/>
    <property type="gene ID" value="ENSCING00000017073.2"/>
</dbReference>
<organism evidence="1 2">
    <name type="scientific">Ciona intestinalis</name>
    <name type="common">Transparent sea squirt</name>
    <name type="synonym">Ascidia intestinalis</name>
    <dbReference type="NCBI Taxonomy" id="7719"/>
    <lineage>
        <taxon>Eukaryota</taxon>
        <taxon>Metazoa</taxon>
        <taxon>Chordata</taxon>
        <taxon>Tunicata</taxon>
        <taxon>Ascidiacea</taxon>
        <taxon>Phlebobranchia</taxon>
        <taxon>Cionidae</taxon>
        <taxon>Ciona</taxon>
    </lineage>
</organism>
<dbReference type="GeneTree" id="ENSGT00390000012883"/>
<dbReference type="Proteomes" id="UP000008144">
    <property type="component" value="Unassembled WGS sequence"/>
</dbReference>
<gene>
    <name evidence="1" type="primary">LOC100185370</name>
</gene>
<reference evidence="1" key="3">
    <citation type="submission" date="2025-09" db="UniProtKB">
        <authorList>
            <consortium name="Ensembl"/>
        </authorList>
    </citation>
    <scope>IDENTIFICATION</scope>
</reference>
<sequence>MQILQLPLGKIKGLNIKDVRMTYSTTQALLPHLDVMDKLDLDEEKLSVRNCIILHEAVERLTNPQGLTVNGINGDRWSKDWKVYKDQPDVDVMQILQLPLGKIKGLNIKDMRMTDPTTQALLPHLDLMDKLDLESRSTDMNLNLSWKIFPRK</sequence>
<reference evidence="2" key="1">
    <citation type="journal article" date="2002" name="Science">
        <title>The draft genome of Ciona intestinalis: insights into chordate and vertebrate origins.</title>
        <authorList>
            <person name="Dehal P."/>
            <person name="Satou Y."/>
            <person name="Campbell R.K."/>
            <person name="Chapman J."/>
            <person name="Degnan B."/>
            <person name="De Tomaso A."/>
            <person name="Davidson B."/>
            <person name="Di Gregorio A."/>
            <person name="Gelpke M."/>
            <person name="Goodstein D.M."/>
            <person name="Harafuji N."/>
            <person name="Hastings K.E."/>
            <person name="Ho I."/>
            <person name="Hotta K."/>
            <person name="Huang W."/>
            <person name="Kawashima T."/>
            <person name="Lemaire P."/>
            <person name="Martinez D."/>
            <person name="Meinertzhagen I.A."/>
            <person name="Necula S."/>
            <person name="Nonaka M."/>
            <person name="Putnam N."/>
            <person name="Rash S."/>
            <person name="Saiga H."/>
            <person name="Satake M."/>
            <person name="Terry A."/>
            <person name="Yamada L."/>
            <person name="Wang H.G."/>
            <person name="Awazu S."/>
            <person name="Azumi K."/>
            <person name="Boore J."/>
            <person name="Branno M."/>
            <person name="Chin-Bow S."/>
            <person name="DeSantis R."/>
            <person name="Doyle S."/>
            <person name="Francino P."/>
            <person name="Keys D.N."/>
            <person name="Haga S."/>
            <person name="Hayashi H."/>
            <person name="Hino K."/>
            <person name="Imai K.S."/>
            <person name="Inaba K."/>
            <person name="Kano S."/>
            <person name="Kobayashi K."/>
            <person name="Kobayashi M."/>
            <person name="Lee B.I."/>
            <person name="Makabe K.W."/>
            <person name="Manohar C."/>
            <person name="Matassi G."/>
            <person name="Medina M."/>
            <person name="Mochizuki Y."/>
            <person name="Mount S."/>
            <person name="Morishita T."/>
            <person name="Miura S."/>
            <person name="Nakayama A."/>
            <person name="Nishizaka S."/>
            <person name="Nomoto H."/>
            <person name="Ohta F."/>
            <person name="Oishi K."/>
            <person name="Rigoutsos I."/>
            <person name="Sano M."/>
            <person name="Sasaki A."/>
            <person name="Sasakura Y."/>
            <person name="Shoguchi E."/>
            <person name="Shin-i T."/>
            <person name="Spagnuolo A."/>
            <person name="Stainier D."/>
            <person name="Suzuki M.M."/>
            <person name="Tassy O."/>
            <person name="Takatori N."/>
            <person name="Tokuoka M."/>
            <person name="Yagi K."/>
            <person name="Yoshizaki F."/>
            <person name="Wada S."/>
            <person name="Zhang C."/>
            <person name="Hyatt P.D."/>
            <person name="Larimer F."/>
            <person name="Detter C."/>
            <person name="Doggett N."/>
            <person name="Glavina T."/>
            <person name="Hawkins T."/>
            <person name="Richardson P."/>
            <person name="Lucas S."/>
            <person name="Kohara Y."/>
            <person name="Levine M."/>
            <person name="Satoh N."/>
            <person name="Rokhsar D.S."/>
        </authorList>
    </citation>
    <scope>NUCLEOTIDE SEQUENCE [LARGE SCALE GENOMIC DNA]</scope>
</reference>
<proteinExistence type="predicted"/>
<reference evidence="1" key="2">
    <citation type="submission" date="2025-08" db="UniProtKB">
        <authorList>
            <consortium name="Ensembl"/>
        </authorList>
    </citation>
    <scope>IDENTIFICATION</scope>
</reference>
<evidence type="ECO:0000313" key="1">
    <source>
        <dbReference type="Ensembl" id="ENSCINP00000027216.2"/>
    </source>
</evidence>
<dbReference type="HOGENOM" id="CLU_1721714_0_0_1"/>
<protein>
    <submittedName>
        <fullName evidence="1">Uncharacterized LOC100185370</fullName>
    </submittedName>
</protein>
<keyword evidence="2" id="KW-1185">Reference proteome</keyword>
<evidence type="ECO:0000313" key="2">
    <source>
        <dbReference type="Proteomes" id="UP000008144"/>
    </source>
</evidence>
<dbReference type="InParanoid" id="F7B8B2"/>
<accession>F7B8B2</accession>
<name>F7B8B2_CIOIN</name>
<dbReference type="AlphaFoldDB" id="F7B8B2"/>